<reference evidence="2 3" key="1">
    <citation type="journal article" date="2017" name="Water Res.">
        <title>Discovery and metagenomic analysis of an anammox bacterial enrichment related to Candidatus "Brocadia caroliniensis" in a full-scale glycerol-fed nitritation-denitritation separate centrate treatment process.</title>
        <authorList>
            <person name="Park H."/>
            <person name="Brotto A.C."/>
            <person name="van Loosdrecht M.C."/>
            <person name="Chandran K."/>
        </authorList>
    </citation>
    <scope>NUCLEOTIDE SEQUENCE [LARGE SCALE GENOMIC DNA]</scope>
    <source>
        <strain evidence="2">26THWARD</strain>
    </source>
</reference>
<sequence>MRLNGKFTLLMVGLFLVTLNVSYASDPREWSPTRKLPETKRPNNILDLPITVPGDVRASQFFSPISCGACHPEIYKMWSGSTHANAWRNPLFQALYQLGKKNCAR</sequence>
<accession>A0A1V4AR27</accession>
<evidence type="ECO:0000313" key="3">
    <source>
        <dbReference type="Proteomes" id="UP000189681"/>
    </source>
</evidence>
<proteinExistence type="predicted"/>
<dbReference type="AlphaFoldDB" id="A0A1V4AR27"/>
<organism evidence="2 3">
    <name type="scientific">Candidatus Brocadia carolinensis</name>
    <dbReference type="NCBI Taxonomy" id="1004156"/>
    <lineage>
        <taxon>Bacteria</taxon>
        <taxon>Pseudomonadati</taxon>
        <taxon>Planctomycetota</taxon>
        <taxon>Candidatus Brocadiia</taxon>
        <taxon>Candidatus Brocadiales</taxon>
        <taxon>Candidatus Brocadiaceae</taxon>
        <taxon>Candidatus Brocadia</taxon>
    </lineage>
</organism>
<dbReference type="EMBL" id="AYTS01000133">
    <property type="protein sequence ID" value="OOP55556.1"/>
    <property type="molecule type" value="Genomic_DNA"/>
</dbReference>
<name>A0A1V4AR27_9BACT</name>
<dbReference type="SUPFAM" id="SSF48695">
    <property type="entry name" value="Multiheme cytochromes"/>
    <property type="match status" value="1"/>
</dbReference>
<evidence type="ECO:0000259" key="1">
    <source>
        <dbReference type="Pfam" id="PF13435"/>
    </source>
</evidence>
<protein>
    <recommendedName>
        <fullName evidence="1">Cytochrome c-552/4 domain-containing protein</fullName>
    </recommendedName>
</protein>
<gene>
    <name evidence="2" type="ORF">AYP45_14090</name>
</gene>
<dbReference type="Pfam" id="PF13435">
    <property type="entry name" value="Cytochrome_C554"/>
    <property type="match status" value="1"/>
</dbReference>
<comment type="caution">
    <text evidence="2">The sequence shown here is derived from an EMBL/GenBank/DDBJ whole genome shotgun (WGS) entry which is preliminary data.</text>
</comment>
<dbReference type="STRING" id="1004156.AYP45_14090"/>
<dbReference type="InterPro" id="IPR036280">
    <property type="entry name" value="Multihaem_cyt_sf"/>
</dbReference>
<feature type="domain" description="Cytochrome c-552/4" evidence="1">
    <location>
        <begin position="67"/>
        <end position="89"/>
    </location>
</feature>
<dbReference type="InterPro" id="IPR023155">
    <property type="entry name" value="Cyt_c-552/4"/>
</dbReference>
<dbReference type="Gene3D" id="1.10.1130.10">
    <property type="entry name" value="Flavocytochrome C3, Chain A"/>
    <property type="match status" value="1"/>
</dbReference>
<dbReference type="Proteomes" id="UP000189681">
    <property type="component" value="Unassembled WGS sequence"/>
</dbReference>
<evidence type="ECO:0000313" key="2">
    <source>
        <dbReference type="EMBL" id="OOP55556.1"/>
    </source>
</evidence>